<dbReference type="KEGG" id="gsl:Gasu_61410"/>
<evidence type="ECO:0000313" key="2">
    <source>
        <dbReference type="Proteomes" id="UP000030680"/>
    </source>
</evidence>
<evidence type="ECO:0000313" key="1">
    <source>
        <dbReference type="EMBL" id="EME26214.1"/>
    </source>
</evidence>
<gene>
    <name evidence="1" type="ORF">Gasu_61410</name>
</gene>
<name>M2XS11_GALSU</name>
<dbReference type="OrthoDB" id="10440795at2759"/>
<dbReference type="EMBL" id="KB454576">
    <property type="protein sequence ID" value="EME26214.1"/>
    <property type="molecule type" value="Genomic_DNA"/>
</dbReference>
<protein>
    <submittedName>
        <fullName evidence="1">Uncharacterized protein</fullName>
    </submittedName>
</protein>
<accession>M2XS11</accession>
<keyword evidence="2" id="KW-1185">Reference proteome</keyword>
<dbReference type="RefSeq" id="XP_005702734.1">
    <property type="nucleotide sequence ID" value="XM_005702677.1"/>
</dbReference>
<dbReference type="Proteomes" id="UP000030680">
    <property type="component" value="Unassembled WGS sequence"/>
</dbReference>
<organism evidence="1 2">
    <name type="scientific">Galdieria sulphuraria</name>
    <name type="common">Red alga</name>
    <dbReference type="NCBI Taxonomy" id="130081"/>
    <lineage>
        <taxon>Eukaryota</taxon>
        <taxon>Rhodophyta</taxon>
        <taxon>Bangiophyceae</taxon>
        <taxon>Galdieriales</taxon>
        <taxon>Galdieriaceae</taxon>
        <taxon>Galdieria</taxon>
    </lineage>
</organism>
<proteinExistence type="predicted"/>
<dbReference type="AlphaFoldDB" id="M2XS11"/>
<dbReference type="GeneID" id="17085203"/>
<dbReference type="Gramene" id="EME26214">
    <property type="protein sequence ID" value="EME26214"/>
    <property type="gene ID" value="Gasu_61410"/>
</dbReference>
<reference evidence="2" key="1">
    <citation type="journal article" date="2013" name="Science">
        <title>Gene transfer from bacteria and archaea facilitated evolution of an extremophilic eukaryote.</title>
        <authorList>
            <person name="Schonknecht G."/>
            <person name="Chen W.H."/>
            <person name="Ternes C.M."/>
            <person name="Barbier G.G."/>
            <person name="Shrestha R.P."/>
            <person name="Stanke M."/>
            <person name="Brautigam A."/>
            <person name="Baker B.J."/>
            <person name="Banfield J.F."/>
            <person name="Garavito R.M."/>
            <person name="Carr K."/>
            <person name="Wilkerson C."/>
            <person name="Rensing S.A."/>
            <person name="Gagneul D."/>
            <person name="Dickenson N.E."/>
            <person name="Oesterhelt C."/>
            <person name="Lercher M.J."/>
            <person name="Weber A.P."/>
        </authorList>
    </citation>
    <scope>NUCLEOTIDE SEQUENCE [LARGE SCALE GENOMIC DNA]</scope>
    <source>
        <strain evidence="2">074W</strain>
    </source>
</reference>
<sequence length="217" mass="25237">MDVMEETLFLRRLSCDGLRFLAINRIESNRTKDEMNECFIYGLSDGGSIEVYQSNKHLLSFKVSELKGMLGLEWIIPFRVYFTKNVHILNICKEHLALAYVFMEWDTSSSCYILHFMIQSDNQTRVKVKNISLGFLGNKKLEKWNLSMEPNPLLWLSTRDGMVILIDMERCQHIGNIVLTKTESDKGLIDFLSFDNRAVAVWKDAPGLIHLWQNLHM</sequence>